<feature type="signal peptide" evidence="1">
    <location>
        <begin position="1"/>
        <end position="19"/>
    </location>
</feature>
<evidence type="ECO:0000313" key="3">
    <source>
        <dbReference type="Proteomes" id="UP000053201"/>
    </source>
</evidence>
<feature type="chain" id="PRO_5005540063" evidence="1">
    <location>
        <begin position="20"/>
        <end position="229"/>
    </location>
</feature>
<organism evidence="2 3">
    <name type="scientific">Spizellomyces punctatus (strain DAOM BR117)</name>
    <dbReference type="NCBI Taxonomy" id="645134"/>
    <lineage>
        <taxon>Eukaryota</taxon>
        <taxon>Fungi</taxon>
        <taxon>Fungi incertae sedis</taxon>
        <taxon>Chytridiomycota</taxon>
        <taxon>Chytridiomycota incertae sedis</taxon>
        <taxon>Chytridiomycetes</taxon>
        <taxon>Spizellomycetales</taxon>
        <taxon>Spizellomycetaceae</taxon>
        <taxon>Spizellomyces</taxon>
    </lineage>
</organism>
<dbReference type="eggNOG" id="ENOG502SUZI">
    <property type="taxonomic scope" value="Eukaryota"/>
</dbReference>
<protein>
    <submittedName>
        <fullName evidence="2">Uncharacterized protein</fullName>
    </submittedName>
</protein>
<reference evidence="2 3" key="1">
    <citation type="submission" date="2009-08" db="EMBL/GenBank/DDBJ databases">
        <title>The Genome Sequence of Spizellomyces punctatus strain DAOM BR117.</title>
        <authorList>
            <consortium name="The Broad Institute Genome Sequencing Platform"/>
            <person name="Russ C."/>
            <person name="Cuomo C."/>
            <person name="Shea T."/>
            <person name="Young S.K."/>
            <person name="Zeng Q."/>
            <person name="Koehrsen M."/>
            <person name="Haas B."/>
            <person name="Borodovsky M."/>
            <person name="Guigo R."/>
            <person name="Alvarado L."/>
            <person name="Berlin A."/>
            <person name="Bochicchio J."/>
            <person name="Borenstein D."/>
            <person name="Chapman S."/>
            <person name="Chen Z."/>
            <person name="Engels R."/>
            <person name="Freedman E."/>
            <person name="Gellesch M."/>
            <person name="Goldberg J."/>
            <person name="Griggs A."/>
            <person name="Gujja S."/>
            <person name="Heiman D."/>
            <person name="Hepburn T."/>
            <person name="Howarth C."/>
            <person name="Jen D."/>
            <person name="Larson L."/>
            <person name="Lewis B."/>
            <person name="Mehta T."/>
            <person name="Park D."/>
            <person name="Pearson M."/>
            <person name="Roberts A."/>
            <person name="Saif S."/>
            <person name="Shenoy N."/>
            <person name="Sisk P."/>
            <person name="Stolte C."/>
            <person name="Sykes S."/>
            <person name="Thomson T."/>
            <person name="Walk T."/>
            <person name="White J."/>
            <person name="Yandava C."/>
            <person name="Burger G."/>
            <person name="Gray M.W."/>
            <person name="Holland P.W.H."/>
            <person name="King N."/>
            <person name="Lang F.B.F."/>
            <person name="Roger A.J."/>
            <person name="Ruiz-Trillo I."/>
            <person name="Lander E."/>
            <person name="Nusbaum C."/>
        </authorList>
    </citation>
    <scope>NUCLEOTIDE SEQUENCE [LARGE SCALE GENOMIC DNA]</scope>
    <source>
        <strain evidence="2 3">DAOM BR117</strain>
    </source>
</reference>
<dbReference type="VEuPathDB" id="FungiDB:SPPG_03664"/>
<proteinExistence type="predicted"/>
<evidence type="ECO:0000256" key="1">
    <source>
        <dbReference type="SAM" id="SignalP"/>
    </source>
</evidence>
<dbReference type="AlphaFoldDB" id="A0A0L0HLT9"/>
<dbReference type="InParanoid" id="A0A0L0HLT9"/>
<gene>
    <name evidence="2" type="ORF">SPPG_03664</name>
</gene>
<evidence type="ECO:0000313" key="2">
    <source>
        <dbReference type="EMBL" id="KND01875.1"/>
    </source>
</evidence>
<dbReference type="OMA" id="VHAYCST"/>
<keyword evidence="1" id="KW-0732">Signal</keyword>
<dbReference type="RefSeq" id="XP_016609914.1">
    <property type="nucleotide sequence ID" value="XM_016751925.1"/>
</dbReference>
<name>A0A0L0HLT9_SPIPD</name>
<keyword evidence="3" id="KW-1185">Reference proteome</keyword>
<accession>A0A0L0HLT9</accession>
<dbReference type="Proteomes" id="UP000053201">
    <property type="component" value="Unassembled WGS sequence"/>
</dbReference>
<sequence>MHATFLFALLVSFLPSIYAISAVPLADWNPPSLGYCAAIPAGSGTPGCLIIQNEARTNSSSSLYSKANSAVVYMNLTTKDPLSGVATSSIAVFYPKVDDYSQLEIPNSWTNLTQYADTTPPEITMYLLYRNQIFPTATVRWATTSNGKLVYVPSRTVVVAIENGALTSFQWYPTACTLSTCFCLDSICTEECPDANCPITVFVGWAGTDRNGDIMTSSSRDIWRFENAF</sequence>
<dbReference type="OrthoDB" id="188293at2759"/>
<dbReference type="GeneID" id="27687169"/>
<dbReference type="EMBL" id="KQ257454">
    <property type="protein sequence ID" value="KND01875.1"/>
    <property type="molecule type" value="Genomic_DNA"/>
</dbReference>